<keyword evidence="2" id="KW-1185">Reference proteome</keyword>
<dbReference type="Proteomes" id="UP001066276">
    <property type="component" value="Chromosome 7"/>
</dbReference>
<evidence type="ECO:0000313" key="2">
    <source>
        <dbReference type="Proteomes" id="UP001066276"/>
    </source>
</evidence>
<name>A0AAV7PW73_PLEWA</name>
<proteinExistence type="predicted"/>
<sequence>MQPGCTVFTGIVHLPRLSQQKKDCRLVTRSTLTVWRSTELITAQPSGPWTPLCLSEASSRAAGQQASNNTVTVHCMEVVGSPLTEIACLDNFLSRHLAVAQKWADAEDAGAEEFVNMMALAASRKALTIEEIRLAGTMDEVLKHIEEAILSNACNCS</sequence>
<dbReference type="AlphaFoldDB" id="A0AAV7PW73"/>
<comment type="caution">
    <text evidence="1">The sequence shown here is derived from an EMBL/GenBank/DDBJ whole genome shotgun (WGS) entry which is preliminary data.</text>
</comment>
<evidence type="ECO:0000313" key="1">
    <source>
        <dbReference type="EMBL" id="KAJ1132346.1"/>
    </source>
</evidence>
<organism evidence="1 2">
    <name type="scientific">Pleurodeles waltl</name>
    <name type="common">Iberian ribbed newt</name>
    <dbReference type="NCBI Taxonomy" id="8319"/>
    <lineage>
        <taxon>Eukaryota</taxon>
        <taxon>Metazoa</taxon>
        <taxon>Chordata</taxon>
        <taxon>Craniata</taxon>
        <taxon>Vertebrata</taxon>
        <taxon>Euteleostomi</taxon>
        <taxon>Amphibia</taxon>
        <taxon>Batrachia</taxon>
        <taxon>Caudata</taxon>
        <taxon>Salamandroidea</taxon>
        <taxon>Salamandridae</taxon>
        <taxon>Pleurodelinae</taxon>
        <taxon>Pleurodeles</taxon>
    </lineage>
</organism>
<gene>
    <name evidence="1" type="ORF">NDU88_010660</name>
</gene>
<accession>A0AAV7PW73</accession>
<reference evidence="1" key="1">
    <citation type="journal article" date="2022" name="bioRxiv">
        <title>Sequencing and chromosome-scale assembly of the giantPleurodeles waltlgenome.</title>
        <authorList>
            <person name="Brown T."/>
            <person name="Elewa A."/>
            <person name="Iarovenko S."/>
            <person name="Subramanian E."/>
            <person name="Araus A.J."/>
            <person name="Petzold A."/>
            <person name="Susuki M."/>
            <person name="Suzuki K.-i.T."/>
            <person name="Hayashi T."/>
            <person name="Toyoda A."/>
            <person name="Oliveira C."/>
            <person name="Osipova E."/>
            <person name="Leigh N.D."/>
            <person name="Simon A."/>
            <person name="Yun M.H."/>
        </authorList>
    </citation>
    <scope>NUCLEOTIDE SEQUENCE</scope>
    <source>
        <strain evidence="1">20211129_DDA</strain>
        <tissue evidence="1">Liver</tissue>
    </source>
</reference>
<protein>
    <submittedName>
        <fullName evidence="1">Uncharacterized protein</fullName>
    </submittedName>
</protein>
<dbReference type="EMBL" id="JANPWB010000011">
    <property type="protein sequence ID" value="KAJ1132346.1"/>
    <property type="molecule type" value="Genomic_DNA"/>
</dbReference>